<dbReference type="InterPro" id="IPR037120">
    <property type="entry name" value="Haem_peroxidase_sf_animal"/>
</dbReference>
<dbReference type="AlphaFoldDB" id="A0A397V149"/>
<keyword evidence="3" id="KW-1185">Reference proteome</keyword>
<gene>
    <name evidence="2" type="ORF">C2G38_2191776</name>
</gene>
<evidence type="ECO:0000313" key="2">
    <source>
        <dbReference type="EMBL" id="RIB15712.1"/>
    </source>
</evidence>
<reference evidence="2 3" key="1">
    <citation type="submission" date="2018-06" db="EMBL/GenBank/DDBJ databases">
        <title>Comparative genomics reveals the genomic features of Rhizophagus irregularis, R. cerebriforme, R. diaphanum and Gigaspora rosea, and their symbiotic lifestyle signature.</title>
        <authorList>
            <person name="Morin E."/>
            <person name="San Clemente H."/>
            <person name="Chen E.C.H."/>
            <person name="De La Providencia I."/>
            <person name="Hainaut M."/>
            <person name="Kuo A."/>
            <person name="Kohler A."/>
            <person name="Murat C."/>
            <person name="Tang N."/>
            <person name="Roy S."/>
            <person name="Loubradou J."/>
            <person name="Henrissat B."/>
            <person name="Grigoriev I.V."/>
            <person name="Corradi N."/>
            <person name="Roux C."/>
            <person name="Martin F.M."/>
        </authorList>
    </citation>
    <scope>NUCLEOTIDE SEQUENCE [LARGE SCALE GENOMIC DNA]</scope>
    <source>
        <strain evidence="2 3">DAOM 194757</strain>
    </source>
</reference>
<dbReference type="InterPro" id="IPR010255">
    <property type="entry name" value="Haem_peroxidase_sf"/>
</dbReference>
<feature type="compositionally biased region" description="Polar residues" evidence="1">
    <location>
        <begin position="30"/>
        <end position="45"/>
    </location>
</feature>
<dbReference type="GO" id="GO:0004601">
    <property type="term" value="F:peroxidase activity"/>
    <property type="evidence" value="ECO:0007669"/>
    <property type="project" value="InterPro"/>
</dbReference>
<evidence type="ECO:0000313" key="3">
    <source>
        <dbReference type="Proteomes" id="UP000266673"/>
    </source>
</evidence>
<sequence length="58" mass="6419">MKDQKYTSDEIALIKTATMRDIIMRNTGIQDVQPNPFKSPSSKDSLANIKDCGSSLES</sequence>
<comment type="caution">
    <text evidence="2">The sequence shown here is derived from an EMBL/GenBank/DDBJ whole genome shotgun (WGS) entry which is preliminary data.</text>
</comment>
<name>A0A397V149_9GLOM</name>
<dbReference type="Gene3D" id="1.10.640.10">
    <property type="entry name" value="Haem peroxidase domain superfamily, animal type"/>
    <property type="match status" value="1"/>
</dbReference>
<protein>
    <submittedName>
        <fullName evidence="2">Uncharacterized protein</fullName>
    </submittedName>
</protein>
<dbReference type="EMBL" id="QKWP01000727">
    <property type="protein sequence ID" value="RIB15712.1"/>
    <property type="molecule type" value="Genomic_DNA"/>
</dbReference>
<dbReference type="Proteomes" id="UP000266673">
    <property type="component" value="Unassembled WGS sequence"/>
</dbReference>
<dbReference type="SUPFAM" id="SSF48113">
    <property type="entry name" value="Heme-dependent peroxidases"/>
    <property type="match status" value="1"/>
</dbReference>
<dbReference type="GO" id="GO:0006979">
    <property type="term" value="P:response to oxidative stress"/>
    <property type="evidence" value="ECO:0007669"/>
    <property type="project" value="InterPro"/>
</dbReference>
<dbReference type="GO" id="GO:0020037">
    <property type="term" value="F:heme binding"/>
    <property type="evidence" value="ECO:0007669"/>
    <property type="project" value="InterPro"/>
</dbReference>
<organism evidence="2 3">
    <name type="scientific">Gigaspora rosea</name>
    <dbReference type="NCBI Taxonomy" id="44941"/>
    <lineage>
        <taxon>Eukaryota</taxon>
        <taxon>Fungi</taxon>
        <taxon>Fungi incertae sedis</taxon>
        <taxon>Mucoromycota</taxon>
        <taxon>Glomeromycotina</taxon>
        <taxon>Glomeromycetes</taxon>
        <taxon>Diversisporales</taxon>
        <taxon>Gigasporaceae</taxon>
        <taxon>Gigaspora</taxon>
    </lineage>
</organism>
<proteinExistence type="predicted"/>
<accession>A0A397V149</accession>
<feature type="region of interest" description="Disordered" evidence="1">
    <location>
        <begin position="30"/>
        <end position="58"/>
    </location>
</feature>
<dbReference type="OrthoDB" id="10427345at2759"/>
<evidence type="ECO:0000256" key="1">
    <source>
        <dbReference type="SAM" id="MobiDB-lite"/>
    </source>
</evidence>